<dbReference type="PANTHER" id="PTHR46336:SF18">
    <property type="entry name" value="BTB_POZ DOMAIN-CONTAINING PROTEIN POB1-LIKE"/>
    <property type="match status" value="1"/>
</dbReference>
<dbReference type="OrthoDB" id="668062at2759"/>
<dbReference type="AlphaFoldDB" id="A0A9J5XSD7"/>
<gene>
    <name evidence="1" type="ORF">H5410_041223</name>
</gene>
<evidence type="ECO:0000313" key="1">
    <source>
        <dbReference type="EMBL" id="KAG5590709.1"/>
    </source>
</evidence>
<dbReference type="GO" id="GO:0005634">
    <property type="term" value="C:nucleus"/>
    <property type="evidence" value="ECO:0007669"/>
    <property type="project" value="TreeGrafter"/>
</dbReference>
<dbReference type="PANTHER" id="PTHR46336">
    <property type="entry name" value="OS02G0260700 PROTEIN"/>
    <property type="match status" value="1"/>
</dbReference>
<dbReference type="GO" id="GO:0010114">
    <property type="term" value="P:response to red light"/>
    <property type="evidence" value="ECO:0007669"/>
    <property type="project" value="TreeGrafter"/>
</dbReference>
<evidence type="ECO:0000313" key="2">
    <source>
        <dbReference type="Proteomes" id="UP000824120"/>
    </source>
</evidence>
<comment type="caution">
    <text evidence="1">The sequence shown here is derived from an EMBL/GenBank/DDBJ whole genome shotgun (WGS) entry which is preliminary data.</text>
</comment>
<organism evidence="1 2">
    <name type="scientific">Solanum commersonii</name>
    <name type="common">Commerson's wild potato</name>
    <name type="synonym">Commerson's nightshade</name>
    <dbReference type="NCBI Taxonomy" id="4109"/>
    <lineage>
        <taxon>Eukaryota</taxon>
        <taxon>Viridiplantae</taxon>
        <taxon>Streptophyta</taxon>
        <taxon>Embryophyta</taxon>
        <taxon>Tracheophyta</taxon>
        <taxon>Spermatophyta</taxon>
        <taxon>Magnoliopsida</taxon>
        <taxon>eudicotyledons</taxon>
        <taxon>Gunneridae</taxon>
        <taxon>Pentapetalae</taxon>
        <taxon>asterids</taxon>
        <taxon>lamiids</taxon>
        <taxon>Solanales</taxon>
        <taxon>Solanaceae</taxon>
        <taxon>Solanoideae</taxon>
        <taxon>Solaneae</taxon>
        <taxon>Solanum</taxon>
    </lineage>
</organism>
<name>A0A9J5XSD7_SOLCO</name>
<sequence length="138" mass="15879">MDFLKFMHCSTLSTTTPTGLLDVLLAADKFEVASCMRYYNNEMEKQQVMTELALLFLDLPFKIPMVDAVRPLIDVARLFLVLYFRDITNSLLQYLMHNETSYLSAFIGTSRRSVGVVVDKVLQYINFKRSMREASSSQ</sequence>
<proteinExistence type="predicted"/>
<dbReference type="InterPro" id="IPR045890">
    <property type="entry name" value="POB1-like"/>
</dbReference>
<dbReference type="EMBL" id="JACXVP010000008">
    <property type="protein sequence ID" value="KAG5590709.1"/>
    <property type="molecule type" value="Genomic_DNA"/>
</dbReference>
<reference evidence="1 2" key="1">
    <citation type="submission" date="2020-09" db="EMBL/GenBank/DDBJ databases">
        <title>De no assembly of potato wild relative species, Solanum commersonii.</title>
        <authorList>
            <person name="Cho K."/>
        </authorList>
    </citation>
    <scope>NUCLEOTIDE SEQUENCE [LARGE SCALE GENOMIC DNA]</scope>
    <source>
        <strain evidence="1">LZ3.2</strain>
        <tissue evidence="1">Leaf</tissue>
    </source>
</reference>
<protein>
    <submittedName>
        <fullName evidence="1">Uncharacterized protein</fullName>
    </submittedName>
</protein>
<accession>A0A9J5XSD7</accession>
<keyword evidence="2" id="KW-1185">Reference proteome</keyword>
<dbReference type="Proteomes" id="UP000824120">
    <property type="component" value="Chromosome 8"/>
</dbReference>